<comment type="caution">
    <text evidence="2">The sequence shown here is derived from an EMBL/GenBank/DDBJ whole genome shotgun (WGS) entry which is preliminary data.</text>
</comment>
<dbReference type="EMBL" id="CAJVQB010105289">
    <property type="protein sequence ID" value="CAG8851292.1"/>
    <property type="molecule type" value="Genomic_DNA"/>
</dbReference>
<name>A0ABN7X9B4_GIGMA</name>
<evidence type="ECO:0000313" key="2">
    <source>
        <dbReference type="EMBL" id="CAG8851292.1"/>
    </source>
</evidence>
<protein>
    <submittedName>
        <fullName evidence="2">11910_t:CDS:1</fullName>
    </submittedName>
</protein>
<keyword evidence="3" id="KW-1185">Reference proteome</keyword>
<feature type="region of interest" description="Disordered" evidence="1">
    <location>
        <begin position="1"/>
        <end position="24"/>
    </location>
</feature>
<reference evidence="2 3" key="1">
    <citation type="submission" date="2021-06" db="EMBL/GenBank/DDBJ databases">
        <authorList>
            <person name="Kallberg Y."/>
            <person name="Tangrot J."/>
            <person name="Rosling A."/>
        </authorList>
    </citation>
    <scope>NUCLEOTIDE SEQUENCE [LARGE SCALE GENOMIC DNA]</scope>
    <source>
        <strain evidence="2 3">120-4 pot B 10/14</strain>
    </source>
</reference>
<organism evidence="2 3">
    <name type="scientific">Gigaspora margarita</name>
    <dbReference type="NCBI Taxonomy" id="4874"/>
    <lineage>
        <taxon>Eukaryota</taxon>
        <taxon>Fungi</taxon>
        <taxon>Fungi incertae sedis</taxon>
        <taxon>Mucoromycota</taxon>
        <taxon>Glomeromycotina</taxon>
        <taxon>Glomeromycetes</taxon>
        <taxon>Diversisporales</taxon>
        <taxon>Gigasporaceae</taxon>
        <taxon>Gigaspora</taxon>
    </lineage>
</organism>
<feature type="non-terminal residue" evidence="2">
    <location>
        <position position="1"/>
    </location>
</feature>
<accession>A0ABN7X9B4</accession>
<gene>
    <name evidence="2" type="ORF">GMARGA_LOCUS40657</name>
</gene>
<evidence type="ECO:0000313" key="3">
    <source>
        <dbReference type="Proteomes" id="UP000789901"/>
    </source>
</evidence>
<evidence type="ECO:0000256" key="1">
    <source>
        <dbReference type="SAM" id="MobiDB-lite"/>
    </source>
</evidence>
<dbReference type="Proteomes" id="UP000789901">
    <property type="component" value="Unassembled WGS sequence"/>
</dbReference>
<proteinExistence type="predicted"/>
<sequence length="63" mass="7395">KKPKELSAKAPKFPRNLPKNSSKMFNNNSKGSSLMFWSLSLIELYRTTREQLQNVEEIYFKSI</sequence>